<organism evidence="2 3">
    <name type="scientific">Paracoccus chinensis</name>
    <dbReference type="NCBI Taxonomy" id="525640"/>
    <lineage>
        <taxon>Bacteria</taxon>
        <taxon>Pseudomonadati</taxon>
        <taxon>Pseudomonadota</taxon>
        <taxon>Alphaproteobacteria</taxon>
        <taxon>Rhodobacterales</taxon>
        <taxon>Paracoccaceae</taxon>
        <taxon>Paracoccus</taxon>
    </lineage>
</organism>
<protein>
    <recommendedName>
        <fullName evidence="4">WD40-like Beta Propeller Repeat</fullName>
    </recommendedName>
</protein>
<accession>A0A1G9MA34</accession>
<sequence>MRALAAAIGLILVLAGPALAQNDATRLAKLMSEQYAKQAVTALRKGDREAAIGYALRGLPAEPTEEDLAVYHDATFALELAHGARVPRIDQDRSARFSVNSDGTRAFISHWEDSSRPDTGDFPQAIIDPRDGTLIRELEPQIEVHGVTSPGISASFSPDGALLALPSNKTSSVHLYAAEDGTYLGEMKPGAEAASGSGSGYEVGFSNDGRLYARGYLVGRSAGIHIWDVTSRELLHHLPMASRTNARQWPIGWNDSGGLFVQTTLKDQGRRQNDQVTIEKWTLDGRKSDFYSTERPPHDSGIWPFPFPSAGLLLLSVTEGLVALDMATGQVRFSKKASAPFVASARGGQAFVIMPRQLIPPDEFIVVDLQGNELEITGKDAIPFMHDVFSLRGNRITEATGMLATTYTGDGIPSGIELYEEVWGAIDASEKSAIDAERVLKP</sequence>
<dbReference type="Proteomes" id="UP000199555">
    <property type="component" value="Unassembled WGS sequence"/>
</dbReference>
<keyword evidence="1" id="KW-0732">Signal</keyword>
<dbReference type="SUPFAM" id="SSF50969">
    <property type="entry name" value="YVTN repeat-like/Quinoprotein amine dehydrogenase"/>
    <property type="match status" value="1"/>
</dbReference>
<name>A0A1G9MA34_9RHOB</name>
<evidence type="ECO:0008006" key="4">
    <source>
        <dbReference type="Google" id="ProtNLM"/>
    </source>
</evidence>
<feature type="chain" id="PRO_5011478536" description="WD40-like Beta Propeller Repeat" evidence="1">
    <location>
        <begin position="21"/>
        <end position="442"/>
    </location>
</feature>
<evidence type="ECO:0000313" key="2">
    <source>
        <dbReference type="EMBL" id="SDL71108.1"/>
    </source>
</evidence>
<evidence type="ECO:0000313" key="3">
    <source>
        <dbReference type="Proteomes" id="UP000199555"/>
    </source>
</evidence>
<reference evidence="3" key="1">
    <citation type="submission" date="2016-10" db="EMBL/GenBank/DDBJ databases">
        <authorList>
            <person name="Varghese N."/>
            <person name="Submissions S."/>
        </authorList>
    </citation>
    <scope>NUCLEOTIDE SEQUENCE [LARGE SCALE GENOMIC DNA]</scope>
    <source>
        <strain evidence="3">CGMCC 1.7655</strain>
    </source>
</reference>
<dbReference type="InterPro" id="IPR011044">
    <property type="entry name" value="Quino_amine_DH_bsu"/>
</dbReference>
<dbReference type="EMBL" id="FNGE01000019">
    <property type="protein sequence ID" value="SDL71108.1"/>
    <property type="molecule type" value="Genomic_DNA"/>
</dbReference>
<dbReference type="AlphaFoldDB" id="A0A1G9MA34"/>
<feature type="signal peptide" evidence="1">
    <location>
        <begin position="1"/>
        <end position="20"/>
    </location>
</feature>
<dbReference type="RefSeq" id="WP_139166756.1">
    <property type="nucleotide sequence ID" value="NZ_FNGE01000019.1"/>
</dbReference>
<dbReference type="InterPro" id="IPR015943">
    <property type="entry name" value="WD40/YVTN_repeat-like_dom_sf"/>
</dbReference>
<dbReference type="STRING" id="525640.SAMN04487971_11930"/>
<proteinExistence type="predicted"/>
<evidence type="ECO:0000256" key="1">
    <source>
        <dbReference type="SAM" id="SignalP"/>
    </source>
</evidence>
<gene>
    <name evidence="2" type="ORF">SAMN04487971_11930</name>
</gene>
<dbReference type="Gene3D" id="2.130.10.10">
    <property type="entry name" value="YVTN repeat-like/Quinoprotein amine dehydrogenase"/>
    <property type="match status" value="1"/>
</dbReference>
<keyword evidence="3" id="KW-1185">Reference proteome</keyword>
<dbReference type="OrthoDB" id="7858499at2"/>